<protein>
    <submittedName>
        <fullName evidence="1">Uncharacterized protein</fullName>
    </submittedName>
</protein>
<proteinExistence type="predicted"/>
<keyword evidence="2" id="KW-1185">Reference proteome</keyword>
<evidence type="ECO:0000313" key="2">
    <source>
        <dbReference type="Proteomes" id="UP001203284"/>
    </source>
</evidence>
<gene>
    <name evidence="1" type="ORF">MWN34_04280</name>
</gene>
<reference evidence="1 2" key="1">
    <citation type="submission" date="2022-04" db="EMBL/GenBank/DDBJ databases">
        <authorList>
            <person name="Grouzdev D.S."/>
            <person name="Pantiukh K.S."/>
            <person name="Krutkina M.S."/>
        </authorList>
    </citation>
    <scope>NUCLEOTIDE SEQUENCE [LARGE SCALE GENOMIC DNA]</scope>
    <source>
        <strain evidence="1 2">6x-1</strain>
    </source>
</reference>
<organism evidence="1 2">
    <name type="scientific">Ancylobacter crimeensis</name>
    <dbReference type="NCBI Taxonomy" id="2579147"/>
    <lineage>
        <taxon>Bacteria</taxon>
        <taxon>Pseudomonadati</taxon>
        <taxon>Pseudomonadota</taxon>
        <taxon>Alphaproteobacteria</taxon>
        <taxon>Hyphomicrobiales</taxon>
        <taxon>Xanthobacteraceae</taxon>
        <taxon>Ancylobacter</taxon>
    </lineage>
</organism>
<comment type="caution">
    <text evidence="1">The sequence shown here is derived from an EMBL/GenBank/DDBJ whole genome shotgun (WGS) entry which is preliminary data.</text>
</comment>
<dbReference type="EMBL" id="JALKCH010000003">
    <property type="protein sequence ID" value="MCK0196125.1"/>
    <property type="molecule type" value="Genomic_DNA"/>
</dbReference>
<sequence length="50" mass="5718">MNSLVEENLKFKKLLVEPMLNVVTLREALGKMYDPPVVARFRFGLTIQPA</sequence>
<dbReference type="Proteomes" id="UP001203284">
    <property type="component" value="Unassembled WGS sequence"/>
</dbReference>
<dbReference type="RefSeq" id="WP_247026941.1">
    <property type="nucleotide sequence ID" value="NZ_JALKCH010000003.1"/>
</dbReference>
<evidence type="ECO:0000313" key="1">
    <source>
        <dbReference type="EMBL" id="MCK0196125.1"/>
    </source>
</evidence>
<name>A0ABT0D846_9HYPH</name>
<accession>A0ABT0D846</accession>